<dbReference type="Proteomes" id="UP000626109">
    <property type="component" value="Unassembled WGS sequence"/>
</dbReference>
<dbReference type="Proteomes" id="UP000654075">
    <property type="component" value="Unassembled WGS sequence"/>
</dbReference>
<dbReference type="AlphaFoldDB" id="A0A813EV58"/>
<name>A0A813EV58_POLGL</name>
<proteinExistence type="predicted"/>
<evidence type="ECO:0000313" key="2">
    <source>
        <dbReference type="EMBL" id="CAE8688733.1"/>
    </source>
</evidence>
<dbReference type="EMBL" id="CAJNNV010014449">
    <property type="protein sequence ID" value="CAE8602591.1"/>
    <property type="molecule type" value="Genomic_DNA"/>
</dbReference>
<sequence>MRRGRRRRRFPRWMTRQDGLRMDLRVLGEYYSGSSSESLLLLNQAWVEAPKCGHSKDAGASTGITGMLEVIESDFGRSLVEAQTGEDTKADDYKKLTDQNKVTKINKEADMKYEASTSAAITKALQEVISDKEASQAELDAELQYKESLDKHCTQTA</sequence>
<protein>
    <submittedName>
        <fullName evidence="1">Uncharacterized protein</fullName>
    </submittedName>
</protein>
<evidence type="ECO:0000313" key="1">
    <source>
        <dbReference type="EMBL" id="CAE8602591.1"/>
    </source>
</evidence>
<comment type="caution">
    <text evidence="1">The sequence shown here is derived from an EMBL/GenBank/DDBJ whole genome shotgun (WGS) entry which is preliminary data.</text>
</comment>
<dbReference type="OrthoDB" id="10460047at2759"/>
<keyword evidence="3" id="KW-1185">Reference proteome</keyword>
<organism evidence="1 3">
    <name type="scientific">Polarella glacialis</name>
    <name type="common">Dinoflagellate</name>
    <dbReference type="NCBI Taxonomy" id="89957"/>
    <lineage>
        <taxon>Eukaryota</taxon>
        <taxon>Sar</taxon>
        <taxon>Alveolata</taxon>
        <taxon>Dinophyceae</taxon>
        <taxon>Suessiales</taxon>
        <taxon>Suessiaceae</taxon>
        <taxon>Polarella</taxon>
    </lineage>
</organism>
<gene>
    <name evidence="1" type="ORF">PGLA1383_LOCUS20851</name>
    <name evidence="2" type="ORF">PGLA2088_LOCUS26093</name>
</gene>
<reference evidence="1" key="1">
    <citation type="submission" date="2021-02" db="EMBL/GenBank/DDBJ databases">
        <authorList>
            <person name="Dougan E. K."/>
            <person name="Rhodes N."/>
            <person name="Thang M."/>
            <person name="Chan C."/>
        </authorList>
    </citation>
    <scope>NUCLEOTIDE SEQUENCE</scope>
</reference>
<accession>A0A813EV58</accession>
<dbReference type="EMBL" id="CAJNNW010026952">
    <property type="protein sequence ID" value="CAE8688733.1"/>
    <property type="molecule type" value="Genomic_DNA"/>
</dbReference>
<evidence type="ECO:0000313" key="3">
    <source>
        <dbReference type="Proteomes" id="UP000654075"/>
    </source>
</evidence>